<evidence type="ECO:0000256" key="2">
    <source>
        <dbReference type="SAM" id="Coils"/>
    </source>
</evidence>
<accession>A0A1Y3BEN2</accession>
<comment type="caution">
    <text evidence="4">The sequence shown here is derived from an EMBL/GenBank/DDBJ whole genome shotgun (WGS) entry which is preliminary data.</text>
</comment>
<evidence type="ECO:0000256" key="1">
    <source>
        <dbReference type="ARBA" id="ARBA00023054"/>
    </source>
</evidence>
<proteinExistence type="predicted"/>
<name>A0A1Y3BEN2_EURMA</name>
<feature type="coiled-coil region" evidence="2">
    <location>
        <begin position="33"/>
        <end position="116"/>
    </location>
</feature>
<feature type="region of interest" description="Disordered" evidence="3">
    <location>
        <begin position="225"/>
        <end position="253"/>
    </location>
</feature>
<protein>
    <submittedName>
        <fullName evidence="4">Bicaudal D-related-like protein</fullName>
    </submittedName>
</protein>
<feature type="coiled-coil region" evidence="2">
    <location>
        <begin position="193"/>
        <end position="220"/>
    </location>
</feature>
<feature type="region of interest" description="Disordered" evidence="3">
    <location>
        <begin position="135"/>
        <end position="160"/>
    </location>
</feature>
<dbReference type="PANTHER" id="PTHR32123:SF13">
    <property type="entry name" value="BICAUDAL D-RELATED PROTEIN HOMOLOG"/>
    <property type="match status" value="1"/>
</dbReference>
<keyword evidence="1 2" id="KW-0175">Coiled coil</keyword>
<evidence type="ECO:0000313" key="5">
    <source>
        <dbReference type="Proteomes" id="UP000194236"/>
    </source>
</evidence>
<dbReference type="OrthoDB" id="9451547at2759"/>
<organism evidence="4 5">
    <name type="scientific">Euroglyphus maynei</name>
    <name type="common">Mayne's house dust mite</name>
    <dbReference type="NCBI Taxonomy" id="6958"/>
    <lineage>
        <taxon>Eukaryota</taxon>
        <taxon>Metazoa</taxon>
        <taxon>Ecdysozoa</taxon>
        <taxon>Arthropoda</taxon>
        <taxon>Chelicerata</taxon>
        <taxon>Arachnida</taxon>
        <taxon>Acari</taxon>
        <taxon>Acariformes</taxon>
        <taxon>Sarcoptiformes</taxon>
        <taxon>Astigmata</taxon>
        <taxon>Psoroptidia</taxon>
        <taxon>Analgoidea</taxon>
        <taxon>Pyroglyphidae</taxon>
        <taxon>Pyroglyphinae</taxon>
        <taxon>Euroglyphus</taxon>
    </lineage>
</organism>
<dbReference type="AlphaFoldDB" id="A0A1Y3BEN2"/>
<evidence type="ECO:0000313" key="4">
    <source>
        <dbReference type="EMBL" id="OTF79381.1"/>
    </source>
</evidence>
<sequence length="470" mass="54510">TTNRESLLEKEIKSLKEQFSARRINFSDHLGQLEGLRDEINLLTSRKRELENKISTLNEEKISISITLDESQYRIMALEKQLQDKELNLHNQQKDLEELRRTMIHYQNRIDSLMKMRTFDIGAQQISSLYNEIEISSQSSGGGGGDDHHHNHHQLHHNHHNGYLSDTDDIDMFPIDGHCNRCFKNKQDISDLHQKLKQLFDDLHKRQNQIEQQMKQDEKAMDIISDSNTSSSSSSTNGESSSPTARSVDHNHDSGIQTNISLMDDLNMIVCDIQDLIKNFDFMSQCSSCQRFRIERIELERLQKTTQQDKEEIAKLKAEILQQSSTSMMNNAELISARERLAAFEQDRQSENLSQDEIVKRALKMRDETIARKNLVEIELAKIRIELMHVNSQLLETIQQKVELSQQLEQWQVDMEILIEEQLRNKLSLQEKSLSSSLNGHVNNNNNNGSKKENRFGLSNLAKLLTYQRS</sequence>
<dbReference type="Proteomes" id="UP000194236">
    <property type="component" value="Unassembled WGS sequence"/>
</dbReference>
<dbReference type="EMBL" id="MUJZ01023391">
    <property type="protein sequence ID" value="OTF79381.1"/>
    <property type="molecule type" value="Genomic_DNA"/>
</dbReference>
<keyword evidence="5" id="KW-1185">Reference proteome</keyword>
<reference evidence="4 5" key="1">
    <citation type="submission" date="2017-03" db="EMBL/GenBank/DDBJ databases">
        <title>Genome Survey of Euroglyphus maynei.</title>
        <authorList>
            <person name="Arlian L.G."/>
            <person name="Morgan M.S."/>
            <person name="Rider S.D."/>
        </authorList>
    </citation>
    <scope>NUCLEOTIDE SEQUENCE [LARGE SCALE GENOMIC DNA]</scope>
    <source>
        <strain evidence="4">Arlian Lab</strain>
        <tissue evidence="4">Whole body</tissue>
    </source>
</reference>
<feature type="compositionally biased region" description="Basic residues" evidence="3">
    <location>
        <begin position="150"/>
        <end position="160"/>
    </location>
</feature>
<feature type="non-terminal residue" evidence="4">
    <location>
        <position position="1"/>
    </location>
</feature>
<dbReference type="PANTHER" id="PTHR32123">
    <property type="entry name" value="BICD FAMILY-LIKE CARGO ADAPTER"/>
    <property type="match status" value="1"/>
</dbReference>
<gene>
    <name evidence="4" type="ORF">BLA29_004387</name>
</gene>
<feature type="compositionally biased region" description="Low complexity" evidence="3">
    <location>
        <begin position="225"/>
        <end position="242"/>
    </location>
</feature>
<evidence type="ECO:0000256" key="3">
    <source>
        <dbReference type="SAM" id="MobiDB-lite"/>
    </source>
</evidence>
<dbReference type="InterPro" id="IPR051149">
    <property type="entry name" value="Spindly/BICDR_Dynein_Adapter"/>
</dbReference>